<dbReference type="EnsemblPlants" id="TraesCS3B02G058100.1">
    <property type="protein sequence ID" value="TraesCS3B02G058100.1"/>
    <property type="gene ID" value="TraesCS3B02G058100"/>
</dbReference>
<dbReference type="InterPro" id="IPR017441">
    <property type="entry name" value="Protein_kinase_ATP_BS"/>
</dbReference>
<dbReference type="STRING" id="4565.A0A3B6FIM7"/>
<evidence type="ECO:0000256" key="5">
    <source>
        <dbReference type="ARBA" id="ARBA00022729"/>
    </source>
</evidence>
<protein>
    <recommendedName>
        <fullName evidence="15">Protein kinase domain-containing protein</fullName>
    </recommendedName>
</protein>
<dbReference type="Proteomes" id="UP000019116">
    <property type="component" value="Chromosome 3B"/>
</dbReference>
<dbReference type="Pfam" id="PF13947">
    <property type="entry name" value="GUB_WAK_bind"/>
    <property type="match status" value="1"/>
</dbReference>
<dbReference type="PANTHER" id="PTHR27009">
    <property type="entry name" value="RUST RESISTANCE KINASE LR10-RELATED"/>
    <property type="match status" value="1"/>
</dbReference>
<evidence type="ECO:0000256" key="10">
    <source>
        <dbReference type="ARBA" id="ARBA00023136"/>
    </source>
</evidence>
<dbReference type="GO" id="GO:0005524">
    <property type="term" value="F:ATP binding"/>
    <property type="evidence" value="ECO:0007669"/>
    <property type="project" value="UniProtKB-UniRule"/>
</dbReference>
<dbReference type="Gene3D" id="1.10.510.10">
    <property type="entry name" value="Transferase(Phosphotransferase) domain 1"/>
    <property type="match status" value="1"/>
</dbReference>
<keyword evidence="6 12" id="KW-0547">Nucleotide-binding</keyword>
<dbReference type="PROSITE" id="PS50011">
    <property type="entry name" value="PROTEIN_KINASE_DOM"/>
    <property type="match status" value="1"/>
</dbReference>
<dbReference type="SMART" id="SM00220">
    <property type="entry name" value="S_TKc"/>
    <property type="match status" value="1"/>
</dbReference>
<evidence type="ECO:0000256" key="9">
    <source>
        <dbReference type="ARBA" id="ARBA00022989"/>
    </source>
</evidence>
<keyword evidence="9 13" id="KW-1133">Transmembrane helix</keyword>
<keyword evidence="7" id="KW-0418">Kinase</keyword>
<dbReference type="FunFam" id="1.10.510.10:FF:000590">
    <property type="entry name" value="PR5-like receptor kinase"/>
    <property type="match status" value="1"/>
</dbReference>
<dbReference type="FunFam" id="3.30.200.20:FF:000178">
    <property type="entry name" value="serine/threonine-protein kinase PBS1-like"/>
    <property type="match status" value="1"/>
</dbReference>
<evidence type="ECO:0000313" key="17">
    <source>
        <dbReference type="Proteomes" id="UP000019116"/>
    </source>
</evidence>
<dbReference type="InterPro" id="IPR011009">
    <property type="entry name" value="Kinase-like_dom_sf"/>
</dbReference>
<dbReference type="SUPFAM" id="SSF56112">
    <property type="entry name" value="Protein kinase-like (PK-like)"/>
    <property type="match status" value="1"/>
</dbReference>
<name>A0A3B6FIM7_WHEAT</name>
<dbReference type="InterPro" id="IPR008271">
    <property type="entry name" value="Ser/Thr_kinase_AS"/>
</dbReference>
<dbReference type="Gramene" id="TraesCS3B02G058100.1">
    <property type="protein sequence ID" value="TraesCS3B02G058100.1"/>
    <property type="gene ID" value="TraesCS3B02G058100"/>
</dbReference>
<feature type="domain" description="Protein kinase" evidence="15">
    <location>
        <begin position="299"/>
        <end position="573"/>
    </location>
</feature>
<feature type="signal peptide" evidence="14">
    <location>
        <begin position="1"/>
        <end position="23"/>
    </location>
</feature>
<evidence type="ECO:0000256" key="3">
    <source>
        <dbReference type="ARBA" id="ARBA00022679"/>
    </source>
</evidence>
<evidence type="ECO:0000256" key="13">
    <source>
        <dbReference type="SAM" id="Phobius"/>
    </source>
</evidence>
<evidence type="ECO:0000256" key="14">
    <source>
        <dbReference type="SAM" id="SignalP"/>
    </source>
</evidence>
<reference evidence="16" key="1">
    <citation type="submission" date="2018-08" db="EMBL/GenBank/DDBJ databases">
        <authorList>
            <person name="Rossello M."/>
        </authorList>
    </citation>
    <scope>NUCLEOTIDE SEQUENCE [LARGE SCALE GENOMIC DNA]</scope>
    <source>
        <strain evidence="16">cv. Chinese Spring</strain>
    </source>
</reference>
<dbReference type="Gramene" id="TraesPARA_EIv1.0_1034960.1">
    <property type="protein sequence ID" value="TraesPARA_EIv1.0_1034960.1.CDS"/>
    <property type="gene ID" value="TraesPARA_EIv1.0_1034960"/>
</dbReference>
<evidence type="ECO:0000256" key="4">
    <source>
        <dbReference type="ARBA" id="ARBA00022692"/>
    </source>
</evidence>
<proteinExistence type="predicted"/>
<evidence type="ECO:0000256" key="2">
    <source>
        <dbReference type="ARBA" id="ARBA00022527"/>
    </source>
</evidence>
<keyword evidence="5 14" id="KW-0732">Signal</keyword>
<dbReference type="InterPro" id="IPR025287">
    <property type="entry name" value="WAK_GUB"/>
</dbReference>
<dbReference type="InterPro" id="IPR000719">
    <property type="entry name" value="Prot_kinase_dom"/>
</dbReference>
<dbReference type="PROSITE" id="PS00108">
    <property type="entry name" value="PROTEIN_KINASE_ST"/>
    <property type="match status" value="1"/>
</dbReference>
<dbReference type="GO" id="GO:0004674">
    <property type="term" value="F:protein serine/threonine kinase activity"/>
    <property type="evidence" value="ECO:0007669"/>
    <property type="project" value="UniProtKB-KW"/>
</dbReference>
<reference evidence="16" key="2">
    <citation type="submission" date="2018-10" db="UniProtKB">
        <authorList>
            <consortium name="EnsemblPlants"/>
        </authorList>
    </citation>
    <scope>IDENTIFICATION</scope>
</reference>
<feature type="binding site" evidence="12">
    <location>
        <position position="327"/>
    </location>
    <ligand>
        <name>ATP</name>
        <dbReference type="ChEBI" id="CHEBI:30616"/>
    </ligand>
</feature>
<dbReference type="SMR" id="A0A3B6FIM7"/>
<keyword evidence="8 12" id="KW-0067">ATP-binding</keyword>
<dbReference type="Gramene" id="TraesCAD_scaffold_082902_01G000200.1">
    <property type="protein sequence ID" value="TraesCAD_scaffold_082902_01G000200.1"/>
    <property type="gene ID" value="TraesCAD_scaffold_082902_01G000200"/>
</dbReference>
<keyword evidence="4 13" id="KW-0812">Transmembrane</keyword>
<evidence type="ECO:0000256" key="8">
    <source>
        <dbReference type="ARBA" id="ARBA00022840"/>
    </source>
</evidence>
<evidence type="ECO:0000256" key="1">
    <source>
        <dbReference type="ARBA" id="ARBA00004479"/>
    </source>
</evidence>
<dbReference type="AlphaFoldDB" id="A0A3B6FIM7"/>
<dbReference type="Gramene" id="TraesCS3B03G0131000.1">
    <property type="protein sequence ID" value="TraesCS3B03G0131000.1.CDS"/>
    <property type="gene ID" value="TraesCS3B03G0131000"/>
</dbReference>
<dbReference type="GO" id="GO:0016020">
    <property type="term" value="C:membrane"/>
    <property type="evidence" value="ECO:0007669"/>
    <property type="project" value="UniProtKB-SubCell"/>
</dbReference>
<dbReference type="Gene3D" id="3.30.200.20">
    <property type="entry name" value="Phosphorylase Kinase, domain 1"/>
    <property type="match status" value="1"/>
</dbReference>
<evidence type="ECO:0000313" key="16">
    <source>
        <dbReference type="EnsemblPlants" id="TraesCS3B02G058100.1"/>
    </source>
</evidence>
<feature type="transmembrane region" description="Helical" evidence="13">
    <location>
        <begin position="229"/>
        <end position="250"/>
    </location>
</feature>
<dbReference type="PROSITE" id="PS00107">
    <property type="entry name" value="PROTEIN_KINASE_ATP"/>
    <property type="match status" value="1"/>
</dbReference>
<evidence type="ECO:0000259" key="15">
    <source>
        <dbReference type="PROSITE" id="PS50011"/>
    </source>
</evidence>
<keyword evidence="17" id="KW-1185">Reference proteome</keyword>
<feature type="chain" id="PRO_5043173803" description="Protein kinase domain-containing protein" evidence="14">
    <location>
        <begin position="24"/>
        <end position="612"/>
    </location>
</feature>
<keyword evidence="11" id="KW-0325">Glycoprotein</keyword>
<keyword evidence="3" id="KW-0808">Transferase</keyword>
<dbReference type="OrthoDB" id="647755at2759"/>
<comment type="subcellular location">
    <subcellularLocation>
        <location evidence="1">Membrane</location>
        <topology evidence="1">Single-pass type I membrane protein</topology>
    </subcellularLocation>
</comment>
<evidence type="ECO:0000256" key="12">
    <source>
        <dbReference type="PROSITE-ProRule" id="PRU10141"/>
    </source>
</evidence>
<organism evidence="16">
    <name type="scientific">Triticum aestivum</name>
    <name type="common">Wheat</name>
    <dbReference type="NCBI Taxonomy" id="4565"/>
    <lineage>
        <taxon>Eukaryota</taxon>
        <taxon>Viridiplantae</taxon>
        <taxon>Streptophyta</taxon>
        <taxon>Embryophyta</taxon>
        <taxon>Tracheophyta</taxon>
        <taxon>Spermatophyta</taxon>
        <taxon>Magnoliopsida</taxon>
        <taxon>Liliopsida</taxon>
        <taxon>Poales</taxon>
        <taxon>Poaceae</taxon>
        <taxon>BOP clade</taxon>
        <taxon>Pooideae</taxon>
        <taxon>Triticodae</taxon>
        <taxon>Triticeae</taxon>
        <taxon>Triticinae</taxon>
        <taxon>Triticum</taxon>
    </lineage>
</organism>
<keyword evidence="2" id="KW-0723">Serine/threonine-protein kinase</keyword>
<sequence length="612" mass="69000">MAPACWFLVFVWVWWLPLMLAGAKEEHRVEYCPAERCGNLTVSNPFWIADGEAGRSCGPSDFQVSCLNDSNPFLLSSGFTGFGIMDIWYEDRNLRVVDVHKEEDFNVSKSSCNFPSWNTSSKLALPFKVNPTNLNLIFYKCTKTVALLEVRCVNASNMFVRAGVRFDETGNYHDYVLEGCDAIVVPVMGSSGWANASDYEQLISRGFLLAWDETLQPATARSERRGKKIMLIGMTSAAATILFACLYVLIWHKKGKRLWFLLCKKARSNTEKNYEAMIISYGPLAPKRYMYSEVMKITSSRRDQLGKGGYGVVFKGRLHDDRLVAVKFLHDCKGNGDEFVNEVMSIGRTSHVNIVSLFGFCLEGSKRALIYEYIPNGSLDKYIYSENPKEILGWKRLLAIAVGIARGLEYLHHGCNIRIVHFDIKPQNILLERDFSPKIADFGLAKLCHTKESKLSMTGARGTIGFIAPEVHSRSFGVVSTKSDVYSYGMMLLEMVGGRRNVKSIVAKSSEKYFPDWIYDHFAQDDGLQACDVTSETEEIARKMTLIGLWCVQILPAYRPTITKVLEMFERSADDMDMPPKQNFSGLLESSAHNMDVQSSSSTRPEEISFVH</sequence>
<dbReference type="InterPro" id="IPR045874">
    <property type="entry name" value="LRK10/LRL21-25-like"/>
</dbReference>
<keyword evidence="10 13" id="KW-0472">Membrane</keyword>
<accession>A0A3B6FIM7</accession>
<dbReference type="GO" id="GO:0030247">
    <property type="term" value="F:polysaccharide binding"/>
    <property type="evidence" value="ECO:0007669"/>
    <property type="project" value="InterPro"/>
</dbReference>
<evidence type="ECO:0000256" key="7">
    <source>
        <dbReference type="ARBA" id="ARBA00022777"/>
    </source>
</evidence>
<evidence type="ECO:0000256" key="6">
    <source>
        <dbReference type="ARBA" id="ARBA00022741"/>
    </source>
</evidence>
<dbReference type="Pfam" id="PF00069">
    <property type="entry name" value="Pkinase"/>
    <property type="match status" value="1"/>
</dbReference>
<evidence type="ECO:0000256" key="11">
    <source>
        <dbReference type="ARBA" id="ARBA00023180"/>
    </source>
</evidence>